<dbReference type="AlphaFoldDB" id="A0A4R8UT37"/>
<sequence length="242" mass="25574">MTASLRAYELSAKVGAMINAVERAITVKPAHPVVMLTSPVCGDVVAAGGNLAIAGLATVFEAALTVELRDQAGTVVFSANLLTEEGGVESRFSTIIAVPSELTADSTTWWASRTASATAVSSTSSRCRSRCDPERSRPEHLGALSASGRGRDGAGAQPHARFGMKGQQNVQEQPGQGGESHRSDRAEVRELCLDVDPGQRRQGPAERPQRAHAEGPQPPPPGAVRQRDGLRRTEHESGDRSH</sequence>
<reference evidence="3 4" key="1">
    <citation type="submission" date="2019-03" db="EMBL/GenBank/DDBJ databases">
        <title>Genomics of glacier-inhabiting Cryobacterium strains.</title>
        <authorList>
            <person name="Liu Q."/>
            <person name="Xin Y.-H."/>
        </authorList>
    </citation>
    <scope>NUCLEOTIDE SEQUENCE [LARGE SCALE GENOMIC DNA]</scope>
    <source>
        <strain evidence="3 4">HLT2-23</strain>
    </source>
</reference>
<feature type="compositionally biased region" description="Basic and acidic residues" evidence="1">
    <location>
        <begin position="179"/>
        <end position="213"/>
    </location>
</feature>
<feature type="compositionally biased region" description="Basic and acidic residues" evidence="1">
    <location>
        <begin position="129"/>
        <end position="140"/>
    </location>
</feature>
<dbReference type="Pfam" id="PF10648">
    <property type="entry name" value="Gmad2"/>
    <property type="match status" value="1"/>
</dbReference>
<dbReference type="OrthoDB" id="5116042at2"/>
<proteinExistence type="predicted"/>
<gene>
    <name evidence="3" type="ORF">E3O06_14575</name>
</gene>
<dbReference type="EMBL" id="SOEY01000030">
    <property type="protein sequence ID" value="TFB69777.1"/>
    <property type="molecule type" value="Genomic_DNA"/>
</dbReference>
<evidence type="ECO:0000259" key="2">
    <source>
        <dbReference type="Pfam" id="PF10648"/>
    </source>
</evidence>
<evidence type="ECO:0000256" key="1">
    <source>
        <dbReference type="SAM" id="MobiDB-lite"/>
    </source>
</evidence>
<protein>
    <recommendedName>
        <fullName evidence="2">Bacterial spore germination immunoglobulin-like domain-containing protein</fullName>
    </recommendedName>
</protein>
<organism evidence="3 4">
    <name type="scientific">Cryobacterium glaciale</name>
    <dbReference type="NCBI Taxonomy" id="1259145"/>
    <lineage>
        <taxon>Bacteria</taxon>
        <taxon>Bacillati</taxon>
        <taxon>Actinomycetota</taxon>
        <taxon>Actinomycetes</taxon>
        <taxon>Micrococcales</taxon>
        <taxon>Microbacteriaceae</taxon>
        <taxon>Cryobacterium</taxon>
    </lineage>
</organism>
<feature type="region of interest" description="Disordered" evidence="1">
    <location>
        <begin position="121"/>
        <end position="242"/>
    </location>
</feature>
<evidence type="ECO:0000313" key="4">
    <source>
        <dbReference type="Proteomes" id="UP000298173"/>
    </source>
</evidence>
<dbReference type="Proteomes" id="UP000298173">
    <property type="component" value="Unassembled WGS sequence"/>
</dbReference>
<name>A0A4R8UT37_9MICO</name>
<dbReference type="InterPro" id="IPR018911">
    <property type="entry name" value="Gmad2_Ig-like_dom"/>
</dbReference>
<comment type="caution">
    <text evidence="3">The sequence shown here is derived from an EMBL/GenBank/DDBJ whole genome shotgun (WGS) entry which is preliminary data.</text>
</comment>
<keyword evidence="4" id="KW-1185">Reference proteome</keyword>
<accession>A0A4R8UT37</accession>
<feature type="domain" description="Bacterial spore germination immunoglobulin-like" evidence="2">
    <location>
        <begin position="34"/>
        <end position="103"/>
    </location>
</feature>
<feature type="compositionally biased region" description="Basic and acidic residues" evidence="1">
    <location>
        <begin position="225"/>
        <end position="242"/>
    </location>
</feature>
<evidence type="ECO:0000313" key="3">
    <source>
        <dbReference type="EMBL" id="TFB69777.1"/>
    </source>
</evidence>